<dbReference type="KEGG" id="ssub:CP968_01410"/>
<dbReference type="InterPro" id="IPR020287">
    <property type="entry name" value="Tail_sheath_C"/>
</dbReference>
<dbReference type="EMBL" id="CP023701">
    <property type="protein sequence ID" value="QEU77137.1"/>
    <property type="molecule type" value="Genomic_DNA"/>
</dbReference>
<evidence type="ECO:0000259" key="2">
    <source>
        <dbReference type="Pfam" id="PF17482"/>
    </source>
</evidence>
<dbReference type="PANTHER" id="PTHR35861">
    <property type="match status" value="1"/>
</dbReference>
<gene>
    <name evidence="4" type="ORF">CP968_01410</name>
    <name evidence="3" type="ORF">GCM10010371_70050</name>
</gene>
<dbReference type="EMBL" id="BMVX01000087">
    <property type="protein sequence ID" value="GHA01456.1"/>
    <property type="molecule type" value="Genomic_DNA"/>
</dbReference>
<comment type="similarity">
    <text evidence="1">Belongs to the myoviridae tail sheath protein family.</text>
</comment>
<dbReference type="Proteomes" id="UP000326831">
    <property type="component" value="Chromosome"/>
</dbReference>
<reference evidence="4 5" key="2">
    <citation type="submission" date="2017-09" db="EMBL/GenBank/DDBJ databases">
        <authorList>
            <person name="Lee N."/>
            <person name="Cho B.-K."/>
        </authorList>
    </citation>
    <scope>NUCLEOTIDE SEQUENCE [LARGE SCALE GENOMIC DNA]</scope>
    <source>
        <strain evidence="4 5">ATCC 27467</strain>
    </source>
</reference>
<dbReference type="OrthoDB" id="9767864at2"/>
<name>A0A5P2UKK2_9ACTN</name>
<dbReference type="RefSeq" id="WP_150516238.1">
    <property type="nucleotide sequence ID" value="NZ_BMVX01000087.1"/>
</dbReference>
<dbReference type="Proteomes" id="UP000634660">
    <property type="component" value="Unassembled WGS sequence"/>
</dbReference>
<organism evidence="4 5">
    <name type="scientific">Streptomyces subrutilus</name>
    <dbReference type="NCBI Taxonomy" id="36818"/>
    <lineage>
        <taxon>Bacteria</taxon>
        <taxon>Bacillati</taxon>
        <taxon>Actinomycetota</taxon>
        <taxon>Actinomycetes</taxon>
        <taxon>Kitasatosporales</taxon>
        <taxon>Streptomycetaceae</taxon>
        <taxon>Streptomyces</taxon>
    </lineage>
</organism>
<dbReference type="Pfam" id="PF17482">
    <property type="entry name" value="Phage_sheath_1C"/>
    <property type="match status" value="1"/>
</dbReference>
<proteinExistence type="inferred from homology"/>
<accession>A0A5P2UKK2</accession>
<dbReference type="PANTHER" id="PTHR35861:SF1">
    <property type="entry name" value="PHAGE TAIL SHEATH PROTEIN"/>
    <property type="match status" value="1"/>
</dbReference>
<sequence>MTASVRYPGVYIEETFSLSLSVQSGQTAVTAFVGDFAGVPVGGVRVNSWLDFATLADGDGNGDVRKALGPVLKSYFQNGGGHCYLISSAASGLAEALEAVTALGDVTILVAPGLWDQGAQVAGEWARALAGWAAQNKAMAVLHTARDHSPEQAGEAIDAWGLGEEVRPYAAVYFPWLRQSGDDEPVVPSGAVAGAWAAVDRERGVWKAPANIALRGVDGPLHQAGDADQAAHRNLNFIRTFPEAGVLIWGARTLSDTGEWRYVPIRRLFNAVEDDIKRAMRFTVFEPNSAPTWERVRSALDSYLHGLWQQGGLVGQTPQEAYFVQVGRGITMSEGDVAEGRLIVKAGLAAVRPAEFVILQFTQEMSQA</sequence>
<evidence type="ECO:0000256" key="1">
    <source>
        <dbReference type="ARBA" id="ARBA00008005"/>
    </source>
</evidence>
<keyword evidence="5" id="KW-1185">Reference proteome</keyword>
<evidence type="ECO:0000313" key="5">
    <source>
        <dbReference type="Proteomes" id="UP000326831"/>
    </source>
</evidence>
<evidence type="ECO:0000313" key="3">
    <source>
        <dbReference type="EMBL" id="GHA01456.1"/>
    </source>
</evidence>
<dbReference type="InterPro" id="IPR052042">
    <property type="entry name" value="Tail_sheath_structural"/>
</dbReference>
<reference evidence="3" key="1">
    <citation type="journal article" date="2014" name="Int. J. Syst. Evol. Microbiol.">
        <title>Complete genome sequence of Corynebacterium casei LMG S-19264T (=DSM 44701T), isolated from a smear-ripened cheese.</title>
        <authorList>
            <consortium name="US DOE Joint Genome Institute (JGI-PGF)"/>
            <person name="Walter F."/>
            <person name="Albersmeier A."/>
            <person name="Kalinowski J."/>
            <person name="Ruckert C."/>
        </authorList>
    </citation>
    <scope>NUCLEOTIDE SEQUENCE</scope>
    <source>
        <strain evidence="3">JCM 4834</strain>
    </source>
</reference>
<dbReference type="AlphaFoldDB" id="A0A5P2UKK2"/>
<reference evidence="3" key="3">
    <citation type="submission" date="2020-09" db="EMBL/GenBank/DDBJ databases">
        <authorList>
            <person name="Sun Q."/>
            <person name="Ohkuma M."/>
        </authorList>
    </citation>
    <scope>NUCLEOTIDE SEQUENCE</scope>
    <source>
        <strain evidence="3">JCM 4834</strain>
    </source>
</reference>
<protein>
    <submittedName>
        <fullName evidence="4">Phage tail sheath family protein</fullName>
    </submittedName>
</protein>
<dbReference type="Gene3D" id="3.40.50.11780">
    <property type="match status" value="1"/>
</dbReference>
<feature type="domain" description="Tail sheath protein C-terminal" evidence="2">
    <location>
        <begin position="257"/>
        <end position="362"/>
    </location>
</feature>
<evidence type="ECO:0000313" key="4">
    <source>
        <dbReference type="EMBL" id="QEU77137.1"/>
    </source>
</evidence>